<accession>A0A0E9U115</accession>
<reference evidence="2" key="2">
    <citation type="journal article" date="2015" name="Fish Shellfish Immunol.">
        <title>Early steps in the European eel (Anguilla anguilla)-Vibrio vulnificus interaction in the gills: Role of the RtxA13 toxin.</title>
        <authorList>
            <person name="Callol A."/>
            <person name="Pajuelo D."/>
            <person name="Ebbesson L."/>
            <person name="Teles M."/>
            <person name="MacKenzie S."/>
            <person name="Amaro C."/>
        </authorList>
    </citation>
    <scope>NUCLEOTIDE SEQUENCE</scope>
</reference>
<evidence type="ECO:0000256" key="1">
    <source>
        <dbReference type="SAM" id="Phobius"/>
    </source>
</evidence>
<keyword evidence="1" id="KW-0812">Transmembrane</keyword>
<organism evidence="2">
    <name type="scientific">Anguilla anguilla</name>
    <name type="common">European freshwater eel</name>
    <name type="synonym">Muraena anguilla</name>
    <dbReference type="NCBI Taxonomy" id="7936"/>
    <lineage>
        <taxon>Eukaryota</taxon>
        <taxon>Metazoa</taxon>
        <taxon>Chordata</taxon>
        <taxon>Craniata</taxon>
        <taxon>Vertebrata</taxon>
        <taxon>Euteleostomi</taxon>
        <taxon>Actinopterygii</taxon>
        <taxon>Neopterygii</taxon>
        <taxon>Teleostei</taxon>
        <taxon>Anguilliformes</taxon>
        <taxon>Anguillidae</taxon>
        <taxon>Anguilla</taxon>
    </lineage>
</organism>
<feature type="transmembrane region" description="Helical" evidence="1">
    <location>
        <begin position="6"/>
        <end position="25"/>
    </location>
</feature>
<keyword evidence="1" id="KW-1133">Transmembrane helix</keyword>
<sequence length="34" mass="4039">MRKTQLSPFLLFFIFTLSIFVVLYGKGELVRMKD</sequence>
<dbReference type="AlphaFoldDB" id="A0A0E9U115"/>
<proteinExistence type="predicted"/>
<evidence type="ECO:0000313" key="2">
    <source>
        <dbReference type="EMBL" id="JAH59486.1"/>
    </source>
</evidence>
<name>A0A0E9U115_ANGAN</name>
<keyword evidence="1" id="KW-0472">Membrane</keyword>
<dbReference type="EMBL" id="GBXM01049091">
    <property type="protein sequence ID" value="JAH59486.1"/>
    <property type="molecule type" value="Transcribed_RNA"/>
</dbReference>
<reference evidence="2" key="1">
    <citation type="submission" date="2014-11" db="EMBL/GenBank/DDBJ databases">
        <authorList>
            <person name="Amaro Gonzalez C."/>
        </authorList>
    </citation>
    <scope>NUCLEOTIDE SEQUENCE</scope>
</reference>
<protein>
    <submittedName>
        <fullName evidence="2">Uncharacterized protein</fullName>
    </submittedName>
</protein>